<dbReference type="GO" id="GO:0004674">
    <property type="term" value="F:protein serine/threonine kinase activity"/>
    <property type="evidence" value="ECO:0007669"/>
    <property type="project" value="UniProtKB-KW"/>
</dbReference>
<organism evidence="12 13">
    <name type="scientific">Eiseniibacteriota bacterium</name>
    <dbReference type="NCBI Taxonomy" id="2212470"/>
    <lineage>
        <taxon>Bacteria</taxon>
        <taxon>Candidatus Eiseniibacteriota</taxon>
    </lineage>
</organism>
<keyword evidence="6 7" id="KW-0067">ATP-binding</keyword>
<feature type="binding site" evidence="7">
    <location>
        <position position="38"/>
    </location>
    <ligand>
        <name>ATP</name>
        <dbReference type="ChEBI" id="CHEBI:30616"/>
    </ligand>
</feature>
<dbReference type="InterPro" id="IPR000719">
    <property type="entry name" value="Prot_kinase_dom"/>
</dbReference>
<dbReference type="PROSITE" id="PS00108">
    <property type="entry name" value="PROTEIN_KINASE_ST"/>
    <property type="match status" value="1"/>
</dbReference>
<dbReference type="Proteomes" id="UP000777784">
    <property type="component" value="Unassembled WGS sequence"/>
</dbReference>
<feature type="domain" description="Protein kinase" evidence="10">
    <location>
        <begin position="9"/>
        <end position="266"/>
    </location>
</feature>
<dbReference type="GO" id="GO:0005524">
    <property type="term" value="F:ATP binding"/>
    <property type="evidence" value="ECO:0007669"/>
    <property type="project" value="UniProtKB-UniRule"/>
</dbReference>
<feature type="region of interest" description="Disordered" evidence="8">
    <location>
        <begin position="344"/>
        <end position="368"/>
    </location>
</feature>
<evidence type="ECO:0000256" key="7">
    <source>
        <dbReference type="PROSITE-ProRule" id="PRU10141"/>
    </source>
</evidence>
<comment type="caution">
    <text evidence="12">The sequence shown here is derived from an EMBL/GenBank/DDBJ whole genome shotgun (WGS) entry which is preliminary data.</text>
</comment>
<dbReference type="InterPro" id="IPR001841">
    <property type="entry name" value="Znf_RING"/>
</dbReference>
<dbReference type="SUPFAM" id="SSF56112">
    <property type="entry name" value="Protein kinase-like (PK-like)"/>
    <property type="match status" value="1"/>
</dbReference>
<keyword evidence="2" id="KW-0723">Serine/threonine-protein kinase</keyword>
<keyword evidence="5 12" id="KW-0418">Kinase</keyword>
<dbReference type="PROSITE" id="PS00107">
    <property type="entry name" value="PROTEIN_KINASE_ATP"/>
    <property type="match status" value="1"/>
</dbReference>
<feature type="compositionally biased region" description="Polar residues" evidence="8">
    <location>
        <begin position="509"/>
        <end position="538"/>
    </location>
</feature>
<evidence type="ECO:0000256" key="2">
    <source>
        <dbReference type="ARBA" id="ARBA00022527"/>
    </source>
</evidence>
<evidence type="ECO:0000259" key="10">
    <source>
        <dbReference type="PROSITE" id="PS50011"/>
    </source>
</evidence>
<evidence type="ECO:0000313" key="12">
    <source>
        <dbReference type="EMBL" id="MBU2691072.1"/>
    </source>
</evidence>
<sequence>MIGKRVGRYQITAEIGRGGMGVVYKATQVTLNRTVAVKMLPPHLALSKEYLARFQREAETLARLAHENIVHIYDIEEQDDAHFIIMELVSGGSLSSLLQVQRRINPAHARDIATRLADALAAAHHQGIIHRDIKPDNILFSTAGQPKLTDFGIAHMRDTKFKTQTGLFLGTPLYISPEQARGQTVSAASDLYSLGIVLYEMLCGHVPFSADDPLAVALKHIQEAPTPLNSVAADLPASLCAIVHRMIEKAPGDRYSSAREVQEALLMLDLGMTPGMALRRQAASPSAKAGEQICPECHTPLKSEFLTCPKCGRAIRRSCVKCGQQYDPLSPECPFCRTPASISDPSMAIPAPPPRRAPGEPLPKDPQRAVDKGRQVAKQVAKEGLQAAREGFDAAAEGGAKIVKGGAKAAADGLGHGIKAAREGLDAAAEGGARIAKDGARVAAEGVARAAEHVPGVTPTLMGRLFAPFRSGGSPAARYLWIGVGIILLALLILLLKPLCSRTPIDPFLSSNEMSSGLTSGTESQPVSDRQIPNTQQPKPRVLTEKEKDAIAKLAGEKDGATEEGDSEAEDTEDEDATDWADSYSESDGYVEEEKDPADEEKSEEEKPKEDKVIVKPPVEETPVAPENTKPPQDLFDEAGARQLIRSIIDRQKKALQEGNVSKALADASSRIRKEYEPILKQTFEYFKISDIRLLNLDVDFDDNRHANVWMSSRFTLTSKLDGSKVTEEGEEAWKLAFDGKRWWITEIQSLGDTH</sequence>
<keyword evidence="9" id="KW-0812">Transmembrane</keyword>
<dbReference type="AlphaFoldDB" id="A0A948W3G7"/>
<feature type="transmembrane region" description="Helical" evidence="9">
    <location>
        <begin position="479"/>
        <end position="496"/>
    </location>
</feature>
<dbReference type="PROSITE" id="PS50011">
    <property type="entry name" value="PROTEIN_KINASE_DOM"/>
    <property type="match status" value="1"/>
</dbReference>
<gene>
    <name evidence="12" type="ORF">KJ970_09090</name>
</gene>
<evidence type="ECO:0000256" key="6">
    <source>
        <dbReference type="ARBA" id="ARBA00022840"/>
    </source>
</evidence>
<proteinExistence type="predicted"/>
<evidence type="ECO:0000313" key="13">
    <source>
        <dbReference type="Proteomes" id="UP000777784"/>
    </source>
</evidence>
<evidence type="ECO:0000256" key="1">
    <source>
        <dbReference type="ARBA" id="ARBA00012513"/>
    </source>
</evidence>
<evidence type="ECO:0000256" key="3">
    <source>
        <dbReference type="ARBA" id="ARBA00022679"/>
    </source>
</evidence>
<dbReference type="InterPro" id="IPR008271">
    <property type="entry name" value="Ser/Thr_kinase_AS"/>
</dbReference>
<name>A0A948W3G7_UNCEI</name>
<keyword evidence="9" id="KW-0472">Membrane</keyword>
<dbReference type="PANTHER" id="PTHR43289">
    <property type="entry name" value="MITOGEN-ACTIVATED PROTEIN KINASE KINASE KINASE 20-RELATED"/>
    <property type="match status" value="1"/>
</dbReference>
<dbReference type="Gene3D" id="3.30.200.20">
    <property type="entry name" value="Phosphorylase Kinase, domain 1"/>
    <property type="match status" value="1"/>
</dbReference>
<evidence type="ECO:0000256" key="5">
    <source>
        <dbReference type="ARBA" id="ARBA00022777"/>
    </source>
</evidence>
<keyword evidence="3" id="KW-0808">Transferase</keyword>
<dbReference type="CDD" id="cd14014">
    <property type="entry name" value="STKc_PknB_like"/>
    <property type="match status" value="1"/>
</dbReference>
<dbReference type="EC" id="2.7.11.1" evidence="1"/>
<feature type="compositionally biased region" description="Basic and acidic residues" evidence="8">
    <location>
        <begin position="604"/>
        <end position="614"/>
    </location>
</feature>
<dbReference type="PANTHER" id="PTHR43289:SF6">
    <property type="entry name" value="SERINE_THREONINE-PROTEIN KINASE NEKL-3"/>
    <property type="match status" value="1"/>
</dbReference>
<feature type="compositionally biased region" description="Basic and acidic residues" evidence="8">
    <location>
        <begin position="542"/>
        <end position="561"/>
    </location>
</feature>
<feature type="compositionally biased region" description="Acidic residues" evidence="8">
    <location>
        <begin position="589"/>
        <end position="603"/>
    </location>
</feature>
<evidence type="ECO:0000259" key="11">
    <source>
        <dbReference type="PROSITE" id="PS50089"/>
    </source>
</evidence>
<feature type="domain" description="RING-type" evidence="11">
    <location>
        <begin position="294"/>
        <end position="337"/>
    </location>
</feature>
<dbReference type="InterPro" id="IPR017441">
    <property type="entry name" value="Protein_kinase_ATP_BS"/>
</dbReference>
<reference evidence="12" key="1">
    <citation type="submission" date="2021-05" db="EMBL/GenBank/DDBJ databases">
        <title>Energy efficiency and biological interactions define the core microbiome of deep oligotrophic groundwater.</title>
        <authorList>
            <person name="Mehrshad M."/>
            <person name="Lopez-Fernandez M."/>
            <person name="Bell E."/>
            <person name="Bernier-Latmani R."/>
            <person name="Bertilsson S."/>
            <person name="Dopson M."/>
        </authorList>
    </citation>
    <scope>NUCLEOTIDE SEQUENCE</scope>
    <source>
        <strain evidence="12">Modern_marine.mb.64</strain>
    </source>
</reference>
<keyword evidence="9" id="KW-1133">Transmembrane helix</keyword>
<feature type="compositionally biased region" description="Acidic residues" evidence="8">
    <location>
        <begin position="562"/>
        <end position="579"/>
    </location>
</feature>
<protein>
    <recommendedName>
        <fullName evidence="1">non-specific serine/threonine protein kinase</fullName>
        <ecNumber evidence="1">2.7.11.1</ecNumber>
    </recommendedName>
</protein>
<dbReference type="FunFam" id="1.10.510.10:FF:000021">
    <property type="entry name" value="Serine/threonine protein kinase"/>
    <property type="match status" value="1"/>
</dbReference>
<dbReference type="EMBL" id="JAHJDP010000042">
    <property type="protein sequence ID" value="MBU2691072.1"/>
    <property type="molecule type" value="Genomic_DNA"/>
</dbReference>
<dbReference type="PROSITE" id="PS50089">
    <property type="entry name" value="ZF_RING_2"/>
    <property type="match status" value="1"/>
</dbReference>
<evidence type="ECO:0000256" key="8">
    <source>
        <dbReference type="SAM" id="MobiDB-lite"/>
    </source>
</evidence>
<evidence type="ECO:0000256" key="9">
    <source>
        <dbReference type="SAM" id="Phobius"/>
    </source>
</evidence>
<keyword evidence="4 7" id="KW-0547">Nucleotide-binding</keyword>
<accession>A0A948W3G7</accession>
<evidence type="ECO:0000256" key="4">
    <source>
        <dbReference type="ARBA" id="ARBA00022741"/>
    </source>
</evidence>
<dbReference type="Gene3D" id="1.10.510.10">
    <property type="entry name" value="Transferase(Phosphotransferase) domain 1"/>
    <property type="match status" value="1"/>
</dbReference>
<dbReference type="InterPro" id="IPR011009">
    <property type="entry name" value="Kinase-like_dom_sf"/>
</dbReference>
<dbReference type="SMART" id="SM00220">
    <property type="entry name" value="S_TKc"/>
    <property type="match status" value="1"/>
</dbReference>
<dbReference type="Pfam" id="PF00069">
    <property type="entry name" value="Pkinase"/>
    <property type="match status" value="1"/>
</dbReference>
<feature type="region of interest" description="Disordered" evidence="8">
    <location>
        <begin position="509"/>
        <end position="635"/>
    </location>
</feature>